<organism evidence="2 3">
    <name type="scientific">Frankliniella fusca</name>
    <dbReference type="NCBI Taxonomy" id="407009"/>
    <lineage>
        <taxon>Eukaryota</taxon>
        <taxon>Metazoa</taxon>
        <taxon>Ecdysozoa</taxon>
        <taxon>Arthropoda</taxon>
        <taxon>Hexapoda</taxon>
        <taxon>Insecta</taxon>
        <taxon>Pterygota</taxon>
        <taxon>Neoptera</taxon>
        <taxon>Paraneoptera</taxon>
        <taxon>Thysanoptera</taxon>
        <taxon>Terebrantia</taxon>
        <taxon>Thripoidea</taxon>
        <taxon>Thripidae</taxon>
        <taxon>Frankliniella</taxon>
    </lineage>
</organism>
<evidence type="ECO:0000256" key="1">
    <source>
        <dbReference type="SAM" id="Phobius"/>
    </source>
</evidence>
<protein>
    <submittedName>
        <fullName evidence="2">Uncharacterized protein</fullName>
    </submittedName>
</protein>
<feature type="transmembrane region" description="Helical" evidence="1">
    <location>
        <begin position="55"/>
        <end position="74"/>
    </location>
</feature>
<reference evidence="2" key="2">
    <citation type="journal article" date="2023" name="BMC Genomics">
        <title>Pest status, molecular evolution, and epigenetic factors derived from the genome assembly of Frankliniella fusca, a thysanopteran phytovirus vector.</title>
        <authorList>
            <person name="Catto M.A."/>
            <person name="Labadie P.E."/>
            <person name="Jacobson A.L."/>
            <person name="Kennedy G.G."/>
            <person name="Srinivasan R."/>
            <person name="Hunt B.G."/>
        </authorList>
    </citation>
    <scope>NUCLEOTIDE SEQUENCE</scope>
    <source>
        <strain evidence="2">PL_HMW_Pooled</strain>
    </source>
</reference>
<reference evidence="2" key="1">
    <citation type="submission" date="2021-07" db="EMBL/GenBank/DDBJ databases">
        <authorList>
            <person name="Catto M.A."/>
            <person name="Jacobson A."/>
            <person name="Kennedy G."/>
            <person name="Labadie P."/>
            <person name="Hunt B.G."/>
            <person name="Srinivasan R."/>
        </authorList>
    </citation>
    <scope>NUCLEOTIDE SEQUENCE</scope>
    <source>
        <strain evidence="2">PL_HMW_Pooled</strain>
        <tissue evidence="2">Head</tissue>
    </source>
</reference>
<proteinExistence type="predicted"/>
<keyword evidence="1" id="KW-0812">Transmembrane</keyword>
<keyword evidence="3" id="KW-1185">Reference proteome</keyword>
<evidence type="ECO:0000313" key="3">
    <source>
        <dbReference type="Proteomes" id="UP001219518"/>
    </source>
</evidence>
<dbReference type="AlphaFoldDB" id="A0AAE1HC83"/>
<sequence length="84" mass="9406">MVDHFGIIKEKAQCGRKALFRGTYAYGSGAPFFFTSPLAFLERYSEPYALEAEDLAVIAVFPLAPLFTLIALLITNTLQHDFIF</sequence>
<dbReference type="Proteomes" id="UP001219518">
    <property type="component" value="Unassembled WGS sequence"/>
</dbReference>
<keyword evidence="1" id="KW-1133">Transmembrane helix</keyword>
<dbReference type="EMBL" id="JAHWGI010000960">
    <property type="protein sequence ID" value="KAK3918717.1"/>
    <property type="molecule type" value="Genomic_DNA"/>
</dbReference>
<name>A0AAE1HC83_9NEOP</name>
<evidence type="ECO:0000313" key="2">
    <source>
        <dbReference type="EMBL" id="KAK3918717.1"/>
    </source>
</evidence>
<comment type="caution">
    <text evidence="2">The sequence shown here is derived from an EMBL/GenBank/DDBJ whole genome shotgun (WGS) entry which is preliminary data.</text>
</comment>
<accession>A0AAE1HC83</accession>
<keyword evidence="1" id="KW-0472">Membrane</keyword>
<gene>
    <name evidence="2" type="ORF">KUF71_007964</name>
</gene>